<evidence type="ECO:0000313" key="2">
    <source>
        <dbReference type="Proteomes" id="UP001154282"/>
    </source>
</evidence>
<comment type="caution">
    <text evidence="1">The sequence shown here is derived from an EMBL/GenBank/DDBJ whole genome shotgun (WGS) entry which is preliminary data.</text>
</comment>
<dbReference type="EMBL" id="CAMGYJ010000009">
    <property type="protein sequence ID" value="CAI0539791.1"/>
    <property type="molecule type" value="Genomic_DNA"/>
</dbReference>
<dbReference type="AlphaFoldDB" id="A0AAV0Q4U9"/>
<sequence>MRRISKMSGVVGDMYPSSNGTIRIRNLAISIPWPEPPSEVLHPWTLTR</sequence>
<accession>A0AAV0Q4U9</accession>
<evidence type="ECO:0000313" key="1">
    <source>
        <dbReference type="EMBL" id="CAI0539791.1"/>
    </source>
</evidence>
<name>A0AAV0Q4U9_9ROSI</name>
<protein>
    <submittedName>
        <fullName evidence="1">Uncharacterized protein</fullName>
    </submittedName>
</protein>
<dbReference type="Proteomes" id="UP001154282">
    <property type="component" value="Unassembled WGS sequence"/>
</dbReference>
<proteinExistence type="predicted"/>
<keyword evidence="2" id="KW-1185">Reference proteome</keyword>
<organism evidence="1 2">
    <name type="scientific">Linum tenue</name>
    <dbReference type="NCBI Taxonomy" id="586396"/>
    <lineage>
        <taxon>Eukaryota</taxon>
        <taxon>Viridiplantae</taxon>
        <taxon>Streptophyta</taxon>
        <taxon>Embryophyta</taxon>
        <taxon>Tracheophyta</taxon>
        <taxon>Spermatophyta</taxon>
        <taxon>Magnoliopsida</taxon>
        <taxon>eudicotyledons</taxon>
        <taxon>Gunneridae</taxon>
        <taxon>Pentapetalae</taxon>
        <taxon>rosids</taxon>
        <taxon>fabids</taxon>
        <taxon>Malpighiales</taxon>
        <taxon>Linaceae</taxon>
        <taxon>Linum</taxon>
    </lineage>
</organism>
<reference evidence="1" key="1">
    <citation type="submission" date="2022-08" db="EMBL/GenBank/DDBJ databases">
        <authorList>
            <person name="Gutierrez-Valencia J."/>
        </authorList>
    </citation>
    <scope>NUCLEOTIDE SEQUENCE</scope>
</reference>
<gene>
    <name evidence="1" type="ORF">LITE_LOCUS41407</name>
</gene>